<keyword evidence="2" id="KW-1185">Reference proteome</keyword>
<evidence type="ECO:0000313" key="2">
    <source>
        <dbReference type="Proteomes" id="UP000799538"/>
    </source>
</evidence>
<name>A0A6A6GHC5_9PEZI</name>
<gene>
    <name evidence="1" type="ORF">BDZ85DRAFT_259221</name>
</gene>
<sequence length="194" mass="21461">MTRVSIEYNTSILWEACSTRRSASQVAVHGFPSPPQTSSTTTTFCTYTTTQHCNKQPLWSSAVTSPRFHSRTCTQITTGSKSWVLLRSDRPVESTSTANPTPWAPVVSWRQLASASRGLKSPLKAKLLTSRAIVVRTNVLMVRISSAAVTVRRLSTVPSCARKPIMVLTATTVTMSRRMHVRRRQSTTPKPSQL</sequence>
<accession>A0A6A6GHC5</accession>
<reference evidence="2" key="1">
    <citation type="journal article" date="2020" name="Stud. Mycol.">
        <title>101 Dothideomycetes genomes: A test case for predicting lifestyles and emergence of pathogens.</title>
        <authorList>
            <person name="Haridas S."/>
            <person name="Albert R."/>
            <person name="Binder M."/>
            <person name="Bloem J."/>
            <person name="LaButti K."/>
            <person name="Salamov A."/>
            <person name="Andreopoulos B."/>
            <person name="Baker S."/>
            <person name="Barry K."/>
            <person name="Bills G."/>
            <person name="Bluhm B."/>
            <person name="Cannon C."/>
            <person name="Castanera R."/>
            <person name="Culley D."/>
            <person name="Daum C."/>
            <person name="Ezra D."/>
            <person name="Gonzalez J."/>
            <person name="Henrissat B."/>
            <person name="Kuo A."/>
            <person name="Liang C."/>
            <person name="Lipzen A."/>
            <person name="Lutzoni F."/>
            <person name="Magnuson J."/>
            <person name="Mondo S."/>
            <person name="Nolan M."/>
            <person name="Ohm R."/>
            <person name="Pangilinan J."/>
            <person name="Park H.-J."/>
            <person name="Ramirez L."/>
            <person name="Alfaro M."/>
            <person name="Sun H."/>
            <person name="Tritt A."/>
            <person name="Yoshinaga Y."/>
            <person name="Zwiers L.-H."/>
            <person name="Turgeon B."/>
            <person name="Goodwin S."/>
            <person name="Spatafora J."/>
            <person name="Crous P."/>
            <person name="Grigoriev I."/>
        </authorList>
    </citation>
    <scope>NUCLEOTIDE SEQUENCE [LARGE SCALE GENOMIC DNA]</scope>
    <source>
        <strain evidence="2">CECT 20119</strain>
    </source>
</reference>
<dbReference type="EMBL" id="ML992504">
    <property type="protein sequence ID" value="KAF2224873.1"/>
    <property type="molecule type" value="Genomic_DNA"/>
</dbReference>
<proteinExistence type="predicted"/>
<dbReference type="AlphaFoldDB" id="A0A6A6GHC5"/>
<protein>
    <submittedName>
        <fullName evidence="1">Uncharacterized protein</fullName>
    </submittedName>
</protein>
<organism evidence="1 2">
    <name type="scientific">Elsinoe ampelina</name>
    <dbReference type="NCBI Taxonomy" id="302913"/>
    <lineage>
        <taxon>Eukaryota</taxon>
        <taxon>Fungi</taxon>
        <taxon>Dikarya</taxon>
        <taxon>Ascomycota</taxon>
        <taxon>Pezizomycotina</taxon>
        <taxon>Dothideomycetes</taxon>
        <taxon>Dothideomycetidae</taxon>
        <taxon>Myriangiales</taxon>
        <taxon>Elsinoaceae</taxon>
        <taxon>Elsinoe</taxon>
    </lineage>
</organism>
<dbReference type="Proteomes" id="UP000799538">
    <property type="component" value="Unassembled WGS sequence"/>
</dbReference>
<evidence type="ECO:0000313" key="1">
    <source>
        <dbReference type="EMBL" id="KAF2224873.1"/>
    </source>
</evidence>